<dbReference type="Gene3D" id="3.40.50.150">
    <property type="entry name" value="Vaccinia Virus protein VP39"/>
    <property type="match status" value="1"/>
</dbReference>
<dbReference type="PROSITE" id="PS00092">
    <property type="entry name" value="N6_MTASE"/>
    <property type="match status" value="1"/>
</dbReference>
<sequence>MEKYNLILSDPPWKQTKGGIRKCRPLQGRKLDYPTLAMSEIKDIHAGFMDQAVNDHLFFLWTIDKFLHESESMMAELGYRLHARLVWNKGNGIAPCFSVRFSHEYLLFFYHGKFTPVALDARGSITTVFEEKAAGHSRKPEISYGIIERLYPDARKLELFARRPRTGWDIWGNEVDCTAFLEKTEYHGEI</sequence>
<evidence type="ECO:0000256" key="1">
    <source>
        <dbReference type="ARBA" id="ARBA00022603"/>
    </source>
</evidence>
<comment type="similarity">
    <text evidence="4">Belongs to the MT-A70-like family.</text>
</comment>
<dbReference type="PANTHER" id="PTHR12829:SF7">
    <property type="entry name" value="N6-ADENOSINE-METHYLTRANSFERASE CATALYTIC SUBUNIT"/>
    <property type="match status" value="1"/>
</dbReference>
<evidence type="ECO:0000256" key="4">
    <source>
        <dbReference type="PROSITE-ProRule" id="PRU00489"/>
    </source>
</evidence>
<dbReference type="GO" id="GO:0003676">
    <property type="term" value="F:nucleic acid binding"/>
    <property type="evidence" value="ECO:0007669"/>
    <property type="project" value="InterPro"/>
</dbReference>
<accession>A0A858XMF6</accession>
<dbReference type="PROSITE" id="PS51143">
    <property type="entry name" value="MT_A70"/>
    <property type="match status" value="1"/>
</dbReference>
<keyword evidence="1 5" id="KW-0489">Methyltransferase</keyword>
<dbReference type="GO" id="GO:0008168">
    <property type="term" value="F:methyltransferase activity"/>
    <property type="evidence" value="ECO:0007669"/>
    <property type="project" value="UniProtKB-KW"/>
</dbReference>
<dbReference type="InterPro" id="IPR007757">
    <property type="entry name" value="MT-A70-like"/>
</dbReference>
<dbReference type="GO" id="GO:0032259">
    <property type="term" value="P:methylation"/>
    <property type="evidence" value="ECO:0007669"/>
    <property type="project" value="UniProtKB-KW"/>
</dbReference>
<dbReference type="GeneID" id="93446984"/>
<dbReference type="InterPro" id="IPR002052">
    <property type="entry name" value="DNA_methylase_N6_adenine_CS"/>
</dbReference>
<protein>
    <submittedName>
        <fullName evidence="5">DNA methyltransferase</fullName>
    </submittedName>
</protein>
<dbReference type="PANTHER" id="PTHR12829">
    <property type="entry name" value="N6-ADENOSINE-METHYLTRANSFERASE"/>
    <property type="match status" value="1"/>
</dbReference>
<organism evidence="5 6">
    <name type="scientific">Phocaeicola dorei</name>
    <dbReference type="NCBI Taxonomy" id="357276"/>
    <lineage>
        <taxon>Bacteria</taxon>
        <taxon>Pseudomonadati</taxon>
        <taxon>Bacteroidota</taxon>
        <taxon>Bacteroidia</taxon>
        <taxon>Bacteroidales</taxon>
        <taxon>Bacteroidaceae</taxon>
        <taxon>Phocaeicola</taxon>
    </lineage>
</organism>
<dbReference type="InterPro" id="IPR029063">
    <property type="entry name" value="SAM-dependent_MTases_sf"/>
</dbReference>
<evidence type="ECO:0000256" key="2">
    <source>
        <dbReference type="ARBA" id="ARBA00022679"/>
    </source>
</evidence>
<evidence type="ECO:0000313" key="5">
    <source>
        <dbReference type="EMBL" id="QJR76676.1"/>
    </source>
</evidence>
<proteinExistence type="inferred from homology"/>
<name>A0A858XMF6_9BACT</name>
<evidence type="ECO:0000313" key="6">
    <source>
        <dbReference type="Proteomes" id="UP000500949"/>
    </source>
</evidence>
<dbReference type="SUPFAM" id="SSF53335">
    <property type="entry name" value="S-adenosyl-L-methionine-dependent methyltransferases"/>
    <property type="match status" value="1"/>
</dbReference>
<gene>
    <name evidence="5" type="ORF">GKD17_09875</name>
</gene>
<dbReference type="RefSeq" id="WP_007838723.1">
    <property type="nucleotide sequence ID" value="NZ_CP046176.1"/>
</dbReference>
<reference evidence="5 6" key="1">
    <citation type="submission" date="2019-11" db="EMBL/GenBank/DDBJ databases">
        <title>Complete genome sequence of Bacteroides dorei DSM 17855.</title>
        <authorList>
            <person name="Russell J.T."/>
        </authorList>
    </citation>
    <scope>NUCLEOTIDE SEQUENCE [LARGE SCALE GENOMIC DNA]</scope>
    <source>
        <strain evidence="5 6">DSM 17855</strain>
    </source>
</reference>
<evidence type="ECO:0000256" key="3">
    <source>
        <dbReference type="ARBA" id="ARBA00022691"/>
    </source>
</evidence>
<keyword evidence="2 5" id="KW-0808">Transferase</keyword>
<dbReference type="Pfam" id="PF05063">
    <property type="entry name" value="MT-A70"/>
    <property type="match status" value="1"/>
</dbReference>
<keyword evidence="3" id="KW-0949">S-adenosyl-L-methionine</keyword>
<dbReference type="REBASE" id="660761">
    <property type="entry name" value="M.Pdo17855ORF16650P"/>
</dbReference>
<dbReference type="AlphaFoldDB" id="A0A858XMF6"/>
<dbReference type="EMBL" id="CP046176">
    <property type="protein sequence ID" value="QJR76676.1"/>
    <property type="molecule type" value="Genomic_DNA"/>
</dbReference>
<dbReference type="Proteomes" id="UP000500949">
    <property type="component" value="Chromosome"/>
</dbReference>